<accession>A0A0N5ANG2</accession>
<dbReference type="WBParaSite" id="SMUV_0000614701-mRNA-1">
    <property type="protein sequence ID" value="SMUV_0000614701-mRNA-1"/>
    <property type="gene ID" value="SMUV_0000614701"/>
</dbReference>
<dbReference type="AlphaFoldDB" id="A0A0N5ANG2"/>
<proteinExistence type="predicted"/>
<evidence type="ECO:0000313" key="3">
    <source>
        <dbReference type="WBParaSite" id="SMUV_0000614701-mRNA-1"/>
    </source>
</evidence>
<name>A0A0N5ANG2_9BILA</name>
<reference evidence="3" key="1">
    <citation type="submission" date="2017-02" db="UniProtKB">
        <authorList>
            <consortium name="WormBaseParasite"/>
        </authorList>
    </citation>
    <scope>IDENTIFICATION</scope>
</reference>
<organism evidence="2 3">
    <name type="scientific">Syphacia muris</name>
    <dbReference type="NCBI Taxonomy" id="451379"/>
    <lineage>
        <taxon>Eukaryota</taxon>
        <taxon>Metazoa</taxon>
        <taxon>Ecdysozoa</taxon>
        <taxon>Nematoda</taxon>
        <taxon>Chromadorea</taxon>
        <taxon>Rhabditida</taxon>
        <taxon>Spirurina</taxon>
        <taxon>Oxyuridomorpha</taxon>
        <taxon>Oxyuroidea</taxon>
        <taxon>Oxyuridae</taxon>
        <taxon>Syphacia</taxon>
    </lineage>
</organism>
<dbReference type="Proteomes" id="UP000046393">
    <property type="component" value="Unplaced"/>
</dbReference>
<protein>
    <submittedName>
        <fullName evidence="3">Uncharacterized protein</fullName>
    </submittedName>
</protein>
<evidence type="ECO:0000256" key="1">
    <source>
        <dbReference type="SAM" id="Phobius"/>
    </source>
</evidence>
<keyword evidence="1" id="KW-0812">Transmembrane</keyword>
<keyword evidence="1" id="KW-1133">Transmembrane helix</keyword>
<feature type="transmembrane region" description="Helical" evidence="1">
    <location>
        <begin position="7"/>
        <end position="29"/>
    </location>
</feature>
<sequence>MKMLGRIYFSLLYLMLIIKMTLLKLPLWLTKLSIMF</sequence>
<evidence type="ECO:0000313" key="2">
    <source>
        <dbReference type="Proteomes" id="UP000046393"/>
    </source>
</evidence>
<keyword evidence="1" id="KW-0472">Membrane</keyword>
<keyword evidence="2" id="KW-1185">Reference proteome</keyword>